<comment type="caution">
    <text evidence="1">The sequence shown here is derived from an EMBL/GenBank/DDBJ whole genome shotgun (WGS) entry which is preliminary data.</text>
</comment>
<accession>A0ABN7UKA3</accession>
<name>A0ABN7UKA3_GIGMA</name>
<dbReference type="Proteomes" id="UP000789901">
    <property type="component" value="Unassembled WGS sequence"/>
</dbReference>
<dbReference type="EMBL" id="CAJVQB010003307">
    <property type="protein sequence ID" value="CAG8604302.1"/>
    <property type="molecule type" value="Genomic_DNA"/>
</dbReference>
<feature type="non-terminal residue" evidence="1">
    <location>
        <position position="195"/>
    </location>
</feature>
<protein>
    <submittedName>
        <fullName evidence="1">29862_t:CDS:1</fullName>
    </submittedName>
</protein>
<organism evidence="1 2">
    <name type="scientific">Gigaspora margarita</name>
    <dbReference type="NCBI Taxonomy" id="4874"/>
    <lineage>
        <taxon>Eukaryota</taxon>
        <taxon>Fungi</taxon>
        <taxon>Fungi incertae sedis</taxon>
        <taxon>Mucoromycota</taxon>
        <taxon>Glomeromycotina</taxon>
        <taxon>Glomeromycetes</taxon>
        <taxon>Diversisporales</taxon>
        <taxon>Gigasporaceae</taxon>
        <taxon>Gigaspora</taxon>
    </lineage>
</organism>
<evidence type="ECO:0000313" key="2">
    <source>
        <dbReference type="Proteomes" id="UP000789901"/>
    </source>
</evidence>
<evidence type="ECO:0000313" key="1">
    <source>
        <dbReference type="EMBL" id="CAG8604302.1"/>
    </source>
</evidence>
<gene>
    <name evidence="1" type="ORF">GMARGA_LOCUS7039</name>
</gene>
<keyword evidence="2" id="KW-1185">Reference proteome</keyword>
<sequence>MEITSQGCAKILRKEYLRIQIVDEEIAELTKKQFKKIKEVELEEKYNLVKQETENSKNLSTIEYSIQEVEEKNSCESEMECVEHQEQKETIQADTSMVYKETQEAIEKISYKSKMEIIDYQEQKKNLCASTKEENMELVTEVKLKKASSEGAKHRREVSKQKKKLGCPKSLLKGALVELKRSGLQVVNPEERIEP</sequence>
<proteinExistence type="predicted"/>
<reference evidence="1 2" key="1">
    <citation type="submission" date="2021-06" db="EMBL/GenBank/DDBJ databases">
        <authorList>
            <person name="Kallberg Y."/>
            <person name="Tangrot J."/>
            <person name="Rosling A."/>
        </authorList>
    </citation>
    <scope>NUCLEOTIDE SEQUENCE [LARGE SCALE GENOMIC DNA]</scope>
    <source>
        <strain evidence="1 2">120-4 pot B 10/14</strain>
    </source>
</reference>